<keyword evidence="4 7" id="KW-0547">Nucleotide-binding</keyword>
<evidence type="ECO:0000256" key="5">
    <source>
        <dbReference type="ARBA" id="ARBA00022777"/>
    </source>
</evidence>
<evidence type="ECO:0000256" key="1">
    <source>
        <dbReference type="ARBA" id="ARBA00005078"/>
    </source>
</evidence>
<dbReference type="SMART" id="SM00983">
    <property type="entry name" value="TPK_B1_binding"/>
    <property type="match status" value="1"/>
</dbReference>
<name>A0ABR3V9W4_HUMIN</name>
<dbReference type="SUPFAM" id="SSF63999">
    <property type="entry name" value="Thiamin pyrophosphokinase, catalytic domain"/>
    <property type="match status" value="1"/>
</dbReference>
<dbReference type="Proteomes" id="UP001583172">
    <property type="component" value="Unassembled WGS sequence"/>
</dbReference>
<evidence type="ECO:0000256" key="3">
    <source>
        <dbReference type="ARBA" id="ARBA00022679"/>
    </source>
</evidence>
<comment type="caution">
    <text evidence="9">The sequence shown here is derived from an EMBL/GenBank/DDBJ whole genome shotgun (WGS) entry which is preliminary data.</text>
</comment>
<reference evidence="9 10" key="1">
    <citation type="journal article" date="2024" name="Commun. Biol.">
        <title>Comparative genomic analysis of thermophilic fungi reveals convergent evolutionary adaptations and gene losses.</title>
        <authorList>
            <person name="Steindorff A.S."/>
            <person name="Aguilar-Pontes M.V."/>
            <person name="Robinson A.J."/>
            <person name="Andreopoulos B."/>
            <person name="LaButti K."/>
            <person name="Kuo A."/>
            <person name="Mondo S."/>
            <person name="Riley R."/>
            <person name="Otillar R."/>
            <person name="Haridas S."/>
            <person name="Lipzen A."/>
            <person name="Grimwood J."/>
            <person name="Schmutz J."/>
            <person name="Clum A."/>
            <person name="Reid I.D."/>
            <person name="Moisan M.C."/>
            <person name="Butler G."/>
            <person name="Nguyen T.T.M."/>
            <person name="Dewar K."/>
            <person name="Conant G."/>
            <person name="Drula E."/>
            <person name="Henrissat B."/>
            <person name="Hansel C."/>
            <person name="Singer S."/>
            <person name="Hutchinson M.I."/>
            <person name="de Vries R.P."/>
            <person name="Natvig D.O."/>
            <person name="Powell A.J."/>
            <person name="Tsang A."/>
            <person name="Grigoriev I.V."/>
        </authorList>
    </citation>
    <scope>NUCLEOTIDE SEQUENCE [LARGE SCALE GENOMIC DNA]</scope>
    <source>
        <strain evidence="9 10">CBS 620.91</strain>
    </source>
</reference>
<accession>A0ABR3V9W4</accession>
<dbReference type="CDD" id="cd07995">
    <property type="entry name" value="TPK"/>
    <property type="match status" value="1"/>
</dbReference>
<sequence length="319" mass="35540">MATATLSPEHKFDWNPLKLLRPRRALHAKDSSNVNDDERKAGVSRYAVIVLNQPLSDNLDLVKTLWDHACIRVAADGGANRLYHVGGQRGDTSFDALDVIIGDLDSLAEDTRHYYESRNNTNPGGQQTRIIRDPDQESTDFGKAVAYIRAWHQEQQKVQGGDDTPLDIVAVGGLGGRVDQALSQIHHLYLFQAGGDEQSESQGEMAYAAGRVYLFSGHSLTFLLRAGRHRIQVRNTAQDEKDDRDENNEVFGKHVGILPIGELSRITTRGLEWDVTDWETRFGGRVSTSNHILPETEVVEVETTRDVVWTMALRGVEGS</sequence>
<dbReference type="PIRSF" id="PIRSF031057">
    <property type="entry name" value="Thiamin_pyrophosphokinase"/>
    <property type="match status" value="1"/>
</dbReference>
<dbReference type="NCBIfam" id="TIGR01378">
    <property type="entry name" value="thi_PPkinase"/>
    <property type="match status" value="1"/>
</dbReference>
<dbReference type="InterPro" id="IPR007371">
    <property type="entry name" value="TPK_catalytic"/>
</dbReference>
<dbReference type="Pfam" id="PF04265">
    <property type="entry name" value="TPK_B1_binding"/>
    <property type="match status" value="1"/>
</dbReference>
<keyword evidence="6 7" id="KW-0067">ATP-binding</keyword>
<evidence type="ECO:0000256" key="7">
    <source>
        <dbReference type="PIRNR" id="PIRNR031057"/>
    </source>
</evidence>
<dbReference type="Pfam" id="PF04263">
    <property type="entry name" value="TPK_catalytic"/>
    <property type="match status" value="1"/>
</dbReference>
<dbReference type="InterPro" id="IPR007373">
    <property type="entry name" value="Thiamin_PyroPKinase_B1-bd"/>
</dbReference>
<dbReference type="Gene3D" id="2.60.120.320">
    <property type="entry name" value="Thiamin pyrophosphokinase, thiamin-binding domain"/>
    <property type="match status" value="1"/>
</dbReference>
<proteinExistence type="inferred from homology"/>
<dbReference type="PANTHER" id="PTHR13622:SF8">
    <property type="entry name" value="THIAMIN PYROPHOSPHOKINASE 1"/>
    <property type="match status" value="1"/>
</dbReference>
<evidence type="ECO:0000256" key="4">
    <source>
        <dbReference type="ARBA" id="ARBA00022741"/>
    </source>
</evidence>
<feature type="domain" description="Thiamin pyrophosphokinase thiamin-binding" evidence="8">
    <location>
        <begin position="227"/>
        <end position="307"/>
    </location>
</feature>
<keyword evidence="10" id="KW-1185">Reference proteome</keyword>
<dbReference type="InterPro" id="IPR036371">
    <property type="entry name" value="TPK_B1-bd_sf"/>
</dbReference>
<dbReference type="InterPro" id="IPR036759">
    <property type="entry name" value="TPK_catalytic_sf"/>
</dbReference>
<dbReference type="InterPro" id="IPR006282">
    <property type="entry name" value="Thi_PPkinase"/>
</dbReference>
<keyword evidence="5 7" id="KW-0418">Kinase</keyword>
<dbReference type="InterPro" id="IPR016966">
    <property type="entry name" value="Thiamin_pyrophosphokinase_euk"/>
</dbReference>
<gene>
    <name evidence="9" type="ORF">VTJ49DRAFT_2466</name>
</gene>
<protein>
    <recommendedName>
        <fullName evidence="7">Thiamine pyrophosphokinase</fullName>
        <ecNumber evidence="7">2.7.6.2</ecNumber>
    </recommendedName>
</protein>
<dbReference type="SUPFAM" id="SSF63862">
    <property type="entry name" value="Thiamin pyrophosphokinase, substrate-binding domain"/>
    <property type="match status" value="1"/>
</dbReference>
<keyword evidence="3 7" id="KW-0808">Transferase</keyword>
<evidence type="ECO:0000313" key="10">
    <source>
        <dbReference type="Proteomes" id="UP001583172"/>
    </source>
</evidence>
<comment type="pathway">
    <text evidence="1 7">Cofactor biosynthesis; thiamine diphosphate biosynthesis; thiamine diphosphate from thiamine: step 1/1.</text>
</comment>
<comment type="similarity">
    <text evidence="2 7">Belongs to the thiamine pyrophosphokinase family.</text>
</comment>
<evidence type="ECO:0000259" key="8">
    <source>
        <dbReference type="SMART" id="SM00983"/>
    </source>
</evidence>
<dbReference type="EMBL" id="JAZGSY010000203">
    <property type="protein sequence ID" value="KAL1838629.1"/>
    <property type="molecule type" value="Genomic_DNA"/>
</dbReference>
<dbReference type="Gene3D" id="3.40.50.10240">
    <property type="entry name" value="Thiamin pyrophosphokinase, catalytic domain"/>
    <property type="match status" value="1"/>
</dbReference>
<evidence type="ECO:0000313" key="9">
    <source>
        <dbReference type="EMBL" id="KAL1838629.1"/>
    </source>
</evidence>
<comment type="catalytic activity">
    <reaction evidence="7">
        <text>thiamine + ATP = thiamine diphosphate + AMP + H(+)</text>
        <dbReference type="Rhea" id="RHEA:11576"/>
        <dbReference type="ChEBI" id="CHEBI:15378"/>
        <dbReference type="ChEBI" id="CHEBI:18385"/>
        <dbReference type="ChEBI" id="CHEBI:30616"/>
        <dbReference type="ChEBI" id="CHEBI:58937"/>
        <dbReference type="ChEBI" id="CHEBI:456215"/>
    </reaction>
</comment>
<dbReference type="EC" id="2.7.6.2" evidence="7"/>
<dbReference type="PANTHER" id="PTHR13622">
    <property type="entry name" value="THIAMIN PYROPHOSPHOKINASE"/>
    <property type="match status" value="1"/>
</dbReference>
<evidence type="ECO:0000256" key="6">
    <source>
        <dbReference type="ARBA" id="ARBA00022840"/>
    </source>
</evidence>
<evidence type="ECO:0000256" key="2">
    <source>
        <dbReference type="ARBA" id="ARBA00006785"/>
    </source>
</evidence>
<organism evidence="9 10">
    <name type="scientific">Humicola insolens</name>
    <name type="common">Soft-rot fungus</name>
    <dbReference type="NCBI Taxonomy" id="85995"/>
    <lineage>
        <taxon>Eukaryota</taxon>
        <taxon>Fungi</taxon>
        <taxon>Dikarya</taxon>
        <taxon>Ascomycota</taxon>
        <taxon>Pezizomycotina</taxon>
        <taxon>Sordariomycetes</taxon>
        <taxon>Sordariomycetidae</taxon>
        <taxon>Sordariales</taxon>
        <taxon>Chaetomiaceae</taxon>
        <taxon>Mycothermus</taxon>
    </lineage>
</organism>